<feature type="transmembrane region" description="Helical" evidence="1">
    <location>
        <begin position="87"/>
        <end position="104"/>
    </location>
</feature>
<comment type="caution">
    <text evidence="3">The sequence shown here is derived from an EMBL/GenBank/DDBJ whole genome shotgun (WGS) entry which is preliminary data.</text>
</comment>
<reference evidence="3" key="1">
    <citation type="journal article" date="2021" name="PeerJ">
        <title>Extensive microbial diversity within the chicken gut microbiome revealed by metagenomics and culture.</title>
        <authorList>
            <person name="Gilroy R."/>
            <person name="Ravi A."/>
            <person name="Getino M."/>
            <person name="Pursley I."/>
            <person name="Horton D.L."/>
            <person name="Alikhan N.F."/>
            <person name="Baker D."/>
            <person name="Gharbi K."/>
            <person name="Hall N."/>
            <person name="Watson M."/>
            <person name="Adriaenssens E.M."/>
            <person name="Foster-Nyarko E."/>
            <person name="Jarju S."/>
            <person name="Secka A."/>
            <person name="Antonio M."/>
            <person name="Oren A."/>
            <person name="Chaudhuri R.R."/>
            <person name="La Ragione R."/>
            <person name="Hildebrand F."/>
            <person name="Pallen M.J."/>
        </authorList>
    </citation>
    <scope>NUCLEOTIDE SEQUENCE</scope>
    <source>
        <strain evidence="3">742</strain>
    </source>
</reference>
<feature type="transmembrane region" description="Helical" evidence="1">
    <location>
        <begin position="48"/>
        <end position="75"/>
    </location>
</feature>
<dbReference type="InterPro" id="IPR004477">
    <property type="entry name" value="ComEC_N"/>
</dbReference>
<dbReference type="AlphaFoldDB" id="A0A9E2KJL5"/>
<keyword evidence="1" id="KW-0472">Membrane</keyword>
<evidence type="ECO:0000313" key="3">
    <source>
        <dbReference type="EMBL" id="MBU3819216.1"/>
    </source>
</evidence>
<dbReference type="Pfam" id="PF03772">
    <property type="entry name" value="Competence"/>
    <property type="match status" value="1"/>
</dbReference>
<evidence type="ECO:0000313" key="4">
    <source>
        <dbReference type="Proteomes" id="UP000824178"/>
    </source>
</evidence>
<feature type="domain" description="ComEC/Rec2-related protein" evidence="2">
    <location>
        <begin position="13"/>
        <end position="140"/>
    </location>
</feature>
<evidence type="ECO:0000259" key="2">
    <source>
        <dbReference type="Pfam" id="PF03772"/>
    </source>
</evidence>
<feature type="transmembrane region" description="Helical" evidence="1">
    <location>
        <begin position="21"/>
        <end position="42"/>
    </location>
</feature>
<keyword evidence="1" id="KW-0812">Transmembrane</keyword>
<name>A0A9E2KJL5_9FIRM</name>
<sequence>RRKRRRRLPPRLSHWAGRGLSALWDAACISACASAATFPVLVLRGMSASLYSLVSGVAVLWMVKPILLCGLGAALTGLLPVLKPVQMAFSFGGGLLVFCLNGWARMAEGWPGAQLYFETGYAALLCLILMGLCLLAARWKVRLRVAVPAVLLVAGAGVAFGNALSRDVTRVSLAGGGLTPSVVVSQNGGAVVLYRGGAAGEQAVESQLARVGAEKIDLLIDLRLSPESPCRLEAEEMVSAAGMADYETLRLWSGEIGAEVFRTPSGCAVRLTVGGRSLAAVSGAFQLARPVEVDYLLASPSAPDAFRWEAALTLRTDYSWMAGQEIPAHSSLALRPKGGERLR</sequence>
<evidence type="ECO:0000256" key="1">
    <source>
        <dbReference type="SAM" id="Phobius"/>
    </source>
</evidence>
<feature type="transmembrane region" description="Helical" evidence="1">
    <location>
        <begin position="116"/>
        <end position="136"/>
    </location>
</feature>
<organism evidence="3 4">
    <name type="scientific">Candidatus Faecalibacterium intestinavium</name>
    <dbReference type="NCBI Taxonomy" id="2838580"/>
    <lineage>
        <taxon>Bacteria</taxon>
        <taxon>Bacillati</taxon>
        <taxon>Bacillota</taxon>
        <taxon>Clostridia</taxon>
        <taxon>Eubacteriales</taxon>
        <taxon>Oscillospiraceae</taxon>
        <taxon>Faecalibacterium</taxon>
    </lineage>
</organism>
<keyword evidence="1" id="KW-1133">Transmembrane helix</keyword>
<feature type="transmembrane region" description="Helical" evidence="1">
    <location>
        <begin position="143"/>
        <end position="164"/>
    </location>
</feature>
<feature type="non-terminal residue" evidence="3">
    <location>
        <position position="1"/>
    </location>
</feature>
<gene>
    <name evidence="3" type="ORF">H9864_02410</name>
</gene>
<protein>
    <submittedName>
        <fullName evidence="3">ComEC/Rec2 family competence protein</fullName>
    </submittedName>
</protein>
<reference evidence="3" key="2">
    <citation type="submission" date="2021-04" db="EMBL/GenBank/DDBJ databases">
        <authorList>
            <person name="Gilroy R."/>
        </authorList>
    </citation>
    <scope>NUCLEOTIDE SEQUENCE</scope>
    <source>
        <strain evidence="3">742</strain>
    </source>
</reference>
<dbReference type="Proteomes" id="UP000824178">
    <property type="component" value="Unassembled WGS sequence"/>
</dbReference>
<accession>A0A9E2KJL5</accession>
<dbReference type="EMBL" id="JAHLFH010000045">
    <property type="protein sequence ID" value="MBU3819216.1"/>
    <property type="molecule type" value="Genomic_DNA"/>
</dbReference>
<proteinExistence type="predicted"/>